<evidence type="ECO:0000256" key="2">
    <source>
        <dbReference type="ARBA" id="ARBA00007441"/>
    </source>
</evidence>
<dbReference type="GO" id="GO:0030170">
    <property type="term" value="F:pyridoxal phosphate binding"/>
    <property type="evidence" value="ECO:0007669"/>
    <property type="project" value="InterPro"/>
</dbReference>
<accession>L0D6H6</accession>
<dbReference type="RefSeq" id="WP_015244189.1">
    <property type="nucleotide sequence ID" value="NC_019892.1"/>
</dbReference>
<dbReference type="InterPro" id="IPR004838">
    <property type="entry name" value="NHTrfase_class1_PyrdxlP-BS"/>
</dbReference>
<dbReference type="InterPro" id="IPR015424">
    <property type="entry name" value="PyrdxlP-dep_Trfase"/>
</dbReference>
<comment type="cofactor">
    <cofactor evidence="1 6">
        <name>pyridoxal 5'-phosphate</name>
        <dbReference type="ChEBI" id="CHEBI:597326"/>
    </cofactor>
</comment>
<evidence type="ECO:0000256" key="3">
    <source>
        <dbReference type="ARBA" id="ARBA00022576"/>
    </source>
</evidence>
<dbReference type="Proteomes" id="UP000010798">
    <property type="component" value="Chromosome"/>
</dbReference>
<evidence type="ECO:0000256" key="6">
    <source>
        <dbReference type="RuleBase" id="RU000481"/>
    </source>
</evidence>
<dbReference type="InterPro" id="IPR015422">
    <property type="entry name" value="PyrdxlP-dep_Trfase_small"/>
</dbReference>
<dbReference type="CDD" id="cd00609">
    <property type="entry name" value="AAT_like"/>
    <property type="match status" value="1"/>
</dbReference>
<evidence type="ECO:0000256" key="1">
    <source>
        <dbReference type="ARBA" id="ARBA00001933"/>
    </source>
</evidence>
<dbReference type="InterPro" id="IPR015421">
    <property type="entry name" value="PyrdxlP-dep_Trfase_major"/>
</dbReference>
<dbReference type="InterPro" id="IPR051326">
    <property type="entry name" value="Kynurenine-oxoglutarate_AT"/>
</dbReference>
<name>L0D6H6_SINAD</name>
<evidence type="ECO:0000259" key="7">
    <source>
        <dbReference type="Pfam" id="PF00155"/>
    </source>
</evidence>
<keyword evidence="5" id="KW-0663">Pyridoxal phosphate</keyword>
<dbReference type="STRING" id="886293.Sinac_0580"/>
<evidence type="ECO:0000256" key="5">
    <source>
        <dbReference type="ARBA" id="ARBA00022898"/>
    </source>
</evidence>
<dbReference type="PROSITE" id="PS00105">
    <property type="entry name" value="AA_TRANSFER_CLASS_1"/>
    <property type="match status" value="1"/>
</dbReference>
<dbReference type="GO" id="GO:0016212">
    <property type="term" value="F:kynurenine-oxoglutarate transaminase activity"/>
    <property type="evidence" value="ECO:0007669"/>
    <property type="project" value="TreeGrafter"/>
</dbReference>
<evidence type="ECO:0000313" key="8">
    <source>
        <dbReference type="EMBL" id="AGA25004.1"/>
    </source>
</evidence>
<protein>
    <recommendedName>
        <fullName evidence="6">Aminotransferase</fullName>
        <ecNumber evidence="6">2.6.1.-</ecNumber>
    </recommendedName>
</protein>
<dbReference type="FunFam" id="3.40.640.10:FF:000024">
    <property type="entry name" value="Kynurenine--oxoglutarate transaminase 3"/>
    <property type="match status" value="1"/>
</dbReference>
<keyword evidence="9" id="KW-1185">Reference proteome</keyword>
<feature type="domain" description="Aminotransferase class I/classII large" evidence="7">
    <location>
        <begin position="91"/>
        <end position="443"/>
    </location>
</feature>
<evidence type="ECO:0000313" key="9">
    <source>
        <dbReference type="Proteomes" id="UP000010798"/>
    </source>
</evidence>
<dbReference type="HOGENOM" id="CLU_017584_4_0_0"/>
<comment type="similarity">
    <text evidence="2 6">Belongs to the class-I pyridoxal-phosphate-dependent aminotransferase family.</text>
</comment>
<dbReference type="PANTHER" id="PTHR43807:SF20">
    <property type="entry name" value="FI04487P"/>
    <property type="match status" value="1"/>
</dbReference>
<dbReference type="Pfam" id="PF00155">
    <property type="entry name" value="Aminotran_1_2"/>
    <property type="match status" value="1"/>
</dbReference>
<gene>
    <name evidence="8" type="ordered locus">Sinac_0580</name>
</gene>
<keyword evidence="3 6" id="KW-0032">Aminotransferase</keyword>
<dbReference type="Gene3D" id="3.90.1150.10">
    <property type="entry name" value="Aspartate Aminotransferase, domain 1"/>
    <property type="match status" value="1"/>
</dbReference>
<dbReference type="PANTHER" id="PTHR43807">
    <property type="entry name" value="FI04487P"/>
    <property type="match status" value="1"/>
</dbReference>
<reference evidence="8 9" key="1">
    <citation type="submission" date="2012-02" db="EMBL/GenBank/DDBJ databases">
        <title>Complete sequence of chromosome of Singulisphaera acidiphila DSM 18658.</title>
        <authorList>
            <consortium name="US DOE Joint Genome Institute (JGI-PGF)"/>
            <person name="Lucas S."/>
            <person name="Copeland A."/>
            <person name="Lapidus A."/>
            <person name="Glavina del Rio T."/>
            <person name="Dalin E."/>
            <person name="Tice H."/>
            <person name="Bruce D."/>
            <person name="Goodwin L."/>
            <person name="Pitluck S."/>
            <person name="Peters L."/>
            <person name="Ovchinnikova G."/>
            <person name="Chertkov O."/>
            <person name="Kyrpides N."/>
            <person name="Mavromatis K."/>
            <person name="Ivanova N."/>
            <person name="Brettin T."/>
            <person name="Detter J.C."/>
            <person name="Han C."/>
            <person name="Larimer F."/>
            <person name="Land M."/>
            <person name="Hauser L."/>
            <person name="Markowitz V."/>
            <person name="Cheng J.-F."/>
            <person name="Hugenholtz P."/>
            <person name="Woyke T."/>
            <person name="Wu D."/>
            <person name="Tindall B."/>
            <person name="Pomrenke H."/>
            <person name="Brambilla E."/>
            <person name="Klenk H.-P."/>
            <person name="Eisen J.A."/>
        </authorList>
    </citation>
    <scope>NUCLEOTIDE SEQUENCE [LARGE SCALE GENOMIC DNA]</scope>
    <source>
        <strain evidence="9">ATCC BAA-1392 / DSM 18658 / VKM B-2454 / MOB10</strain>
    </source>
</reference>
<dbReference type="OrthoDB" id="231967at2"/>
<dbReference type="SUPFAM" id="SSF53383">
    <property type="entry name" value="PLP-dependent transferases"/>
    <property type="match status" value="1"/>
</dbReference>
<dbReference type="InterPro" id="IPR004839">
    <property type="entry name" value="Aminotransferase_I/II_large"/>
</dbReference>
<proteinExistence type="inferred from homology"/>
<dbReference type="eggNOG" id="COG0436">
    <property type="taxonomic scope" value="Bacteria"/>
</dbReference>
<organism evidence="8 9">
    <name type="scientific">Singulisphaera acidiphila (strain ATCC BAA-1392 / DSM 18658 / VKM B-2454 / MOB10)</name>
    <dbReference type="NCBI Taxonomy" id="886293"/>
    <lineage>
        <taxon>Bacteria</taxon>
        <taxon>Pseudomonadati</taxon>
        <taxon>Planctomycetota</taxon>
        <taxon>Planctomycetia</taxon>
        <taxon>Isosphaerales</taxon>
        <taxon>Isosphaeraceae</taxon>
        <taxon>Singulisphaera</taxon>
    </lineage>
</organism>
<dbReference type="AlphaFoldDB" id="L0D6H6"/>
<dbReference type="Gene3D" id="3.40.640.10">
    <property type="entry name" value="Type I PLP-dependent aspartate aminotransferase-like (Major domain)"/>
    <property type="match status" value="1"/>
</dbReference>
<dbReference type="GO" id="GO:0005737">
    <property type="term" value="C:cytoplasm"/>
    <property type="evidence" value="ECO:0007669"/>
    <property type="project" value="TreeGrafter"/>
</dbReference>
<sequence length="450" mass="49693">MIMLIDWALRDVSLLGHNGRVAPRVLSEPKILAGVASTPTLSRAWRALLCRAKSSFKRQRPMQHPVLSQKAARFTESVIRGMSIEALKYNAVNLAQGMPDFPAPPDLKAAACRAIESDINQYAVTWGARGLRQAIAEHASWHLGLTVDPETEITVTCGSTEAMLVALLSLINPGDEVILSQPFYENYWPDCVLAGAVPRFFPMRAPDWTFDPDELAAAFNDRTKAIVLCNPNNPTGTVFSRAELEQVAALCRKWDVIAITDEIYEHIVYDGRPHVALASLDGMRERSVTIGGMSKTYSVTGWRVGTMIAPASLTHAFRQVHDYVSIGAAAPLQEAGAFAYRMPRAYYTKLSADYQSRRDRLCSALLDVGFDLVPPHGAYYVMANIEAFGATDDVAFARHLVRDLGVATVPGSSFFHDKALGRQYIRFCFCKQDSTLDAAIERLRKLQVIV</sequence>
<dbReference type="KEGG" id="saci:Sinac_0580"/>
<evidence type="ECO:0000256" key="4">
    <source>
        <dbReference type="ARBA" id="ARBA00022679"/>
    </source>
</evidence>
<dbReference type="EC" id="2.6.1.-" evidence="6"/>
<dbReference type="EMBL" id="CP003364">
    <property type="protein sequence ID" value="AGA25004.1"/>
    <property type="molecule type" value="Genomic_DNA"/>
</dbReference>
<keyword evidence="4 6" id="KW-0808">Transferase</keyword>